<keyword evidence="2" id="KW-1133">Transmembrane helix</keyword>
<accession>A0A3S5CM32</accession>
<keyword evidence="2" id="KW-0812">Transmembrane</keyword>
<dbReference type="AlphaFoldDB" id="A0A3S5CM32"/>
<evidence type="ECO:0000256" key="1">
    <source>
        <dbReference type="SAM" id="MobiDB-lite"/>
    </source>
</evidence>
<dbReference type="EMBL" id="CAAALY010043500">
    <property type="protein sequence ID" value="VEL19835.1"/>
    <property type="molecule type" value="Genomic_DNA"/>
</dbReference>
<dbReference type="Proteomes" id="UP000784294">
    <property type="component" value="Unassembled WGS sequence"/>
</dbReference>
<comment type="caution">
    <text evidence="3">The sequence shown here is derived from an EMBL/GenBank/DDBJ whole genome shotgun (WGS) entry which is preliminary data.</text>
</comment>
<keyword evidence="4" id="KW-1185">Reference proteome</keyword>
<feature type="transmembrane region" description="Helical" evidence="2">
    <location>
        <begin position="128"/>
        <end position="151"/>
    </location>
</feature>
<evidence type="ECO:0000313" key="4">
    <source>
        <dbReference type="Proteomes" id="UP000784294"/>
    </source>
</evidence>
<evidence type="ECO:0000256" key="2">
    <source>
        <dbReference type="SAM" id="Phobius"/>
    </source>
</evidence>
<organism evidence="3 4">
    <name type="scientific">Protopolystoma xenopodis</name>
    <dbReference type="NCBI Taxonomy" id="117903"/>
    <lineage>
        <taxon>Eukaryota</taxon>
        <taxon>Metazoa</taxon>
        <taxon>Spiralia</taxon>
        <taxon>Lophotrochozoa</taxon>
        <taxon>Platyhelminthes</taxon>
        <taxon>Monogenea</taxon>
        <taxon>Polyopisthocotylea</taxon>
        <taxon>Polystomatidea</taxon>
        <taxon>Polystomatidae</taxon>
        <taxon>Protopolystoma</taxon>
    </lineage>
</organism>
<keyword evidence="2" id="KW-0472">Membrane</keyword>
<proteinExistence type="predicted"/>
<gene>
    <name evidence="3" type="ORF">PXEA_LOCUS13275</name>
</gene>
<dbReference type="OrthoDB" id="5981550at2759"/>
<protein>
    <submittedName>
        <fullName evidence="3">Uncharacterized protein</fullName>
    </submittedName>
</protein>
<name>A0A3S5CM32_9PLAT</name>
<sequence>MIHFHHSLADSSPTGSREPYLCDRASTSIPSSPNDTLTVGADALGTTSTATIPLDCSVCLRDVSQAYALLFALPERAHVITTLIRTIQRLVLAGLRHLLVMQQSPALRDSNAEPGTDAFRRQQRLVNVFIILFACPLVTNPLHFEVIIHFLN</sequence>
<evidence type="ECO:0000313" key="3">
    <source>
        <dbReference type="EMBL" id="VEL19835.1"/>
    </source>
</evidence>
<feature type="region of interest" description="Disordered" evidence="1">
    <location>
        <begin position="1"/>
        <end position="34"/>
    </location>
</feature>
<reference evidence="3" key="1">
    <citation type="submission" date="2018-11" db="EMBL/GenBank/DDBJ databases">
        <authorList>
            <consortium name="Pathogen Informatics"/>
        </authorList>
    </citation>
    <scope>NUCLEOTIDE SEQUENCE</scope>
</reference>
<feature type="compositionally biased region" description="Polar residues" evidence="1">
    <location>
        <begin position="25"/>
        <end position="34"/>
    </location>
</feature>